<comment type="caution">
    <text evidence="2">The sequence shown here is derived from an EMBL/GenBank/DDBJ whole genome shotgun (WGS) entry which is preliminary data.</text>
</comment>
<evidence type="ECO:0000313" key="2">
    <source>
        <dbReference type="EMBL" id="KAK9668160.1"/>
    </source>
</evidence>
<dbReference type="EMBL" id="JBDFQZ010000013">
    <property type="protein sequence ID" value="KAK9668160.1"/>
    <property type="molecule type" value="Genomic_DNA"/>
</dbReference>
<dbReference type="SUPFAM" id="SSF53756">
    <property type="entry name" value="UDP-Glycosyltransferase/glycogen phosphorylase"/>
    <property type="match status" value="1"/>
</dbReference>
<dbReference type="AlphaFoldDB" id="A0AAW1GWM6"/>
<dbReference type="PANTHER" id="PTHR48049:SF34">
    <property type="entry name" value="UDP-GLYCOSYLTRANSFERASE 79B30-LIKE"/>
    <property type="match status" value="1"/>
</dbReference>
<sequence length="304" mass="34499">MTKSQLDNDKPLHILMFTWFAIGHLSSYLHLANKIAKKGHRISFIIPTKTIPKLAPLKRHPNLITFYPVSVPPVDGLPTGGETTNDVEPCDRPKIMDALELTQDRIESYLAQLRPDLLFFDSTEWAPQLARKYGAKPVYYAVFYVSMFAYCNLRARNLPPNHRVTEGDFRDPPPGFPTSGVRMRPHEARAVSRVFASDYGIGMSFLEKNDRTLNESVAIGFRTCREMEGVYSDFFEKQISKPVLLAGFLVPEPPLCSKLDDYFNDWLNEFSHGSVVYCAFGSECLLDLDQFHELVLGLELTVKS</sequence>
<keyword evidence="1" id="KW-0472">Membrane</keyword>
<evidence type="ECO:0000313" key="3">
    <source>
        <dbReference type="Proteomes" id="UP001443914"/>
    </source>
</evidence>
<organism evidence="2 3">
    <name type="scientific">Saponaria officinalis</name>
    <name type="common">Common soapwort</name>
    <name type="synonym">Lychnis saponaria</name>
    <dbReference type="NCBI Taxonomy" id="3572"/>
    <lineage>
        <taxon>Eukaryota</taxon>
        <taxon>Viridiplantae</taxon>
        <taxon>Streptophyta</taxon>
        <taxon>Embryophyta</taxon>
        <taxon>Tracheophyta</taxon>
        <taxon>Spermatophyta</taxon>
        <taxon>Magnoliopsida</taxon>
        <taxon>eudicotyledons</taxon>
        <taxon>Gunneridae</taxon>
        <taxon>Pentapetalae</taxon>
        <taxon>Caryophyllales</taxon>
        <taxon>Caryophyllaceae</taxon>
        <taxon>Caryophylleae</taxon>
        <taxon>Saponaria</taxon>
    </lineage>
</organism>
<keyword evidence="3" id="KW-1185">Reference proteome</keyword>
<dbReference type="Gene3D" id="3.40.50.2000">
    <property type="entry name" value="Glycogen Phosphorylase B"/>
    <property type="match status" value="2"/>
</dbReference>
<dbReference type="GO" id="GO:0035251">
    <property type="term" value="F:UDP-glucosyltransferase activity"/>
    <property type="evidence" value="ECO:0007669"/>
    <property type="project" value="InterPro"/>
</dbReference>
<reference evidence="2" key="1">
    <citation type="submission" date="2024-03" db="EMBL/GenBank/DDBJ databases">
        <title>WGS assembly of Saponaria officinalis var. Norfolk2.</title>
        <authorList>
            <person name="Jenkins J."/>
            <person name="Shu S."/>
            <person name="Grimwood J."/>
            <person name="Barry K."/>
            <person name="Goodstein D."/>
            <person name="Schmutz J."/>
            <person name="Leebens-Mack J."/>
            <person name="Osbourn A."/>
        </authorList>
    </citation>
    <scope>NUCLEOTIDE SEQUENCE [LARGE SCALE GENOMIC DNA]</scope>
    <source>
        <strain evidence="2">JIC</strain>
    </source>
</reference>
<evidence type="ECO:0000256" key="1">
    <source>
        <dbReference type="SAM" id="Phobius"/>
    </source>
</evidence>
<protein>
    <submittedName>
        <fullName evidence="2">Uncharacterized protein</fullName>
    </submittedName>
</protein>
<proteinExistence type="predicted"/>
<dbReference type="PANTHER" id="PTHR48049">
    <property type="entry name" value="GLYCOSYLTRANSFERASE"/>
    <property type="match status" value="1"/>
</dbReference>
<accession>A0AAW1GWM6</accession>
<dbReference type="InterPro" id="IPR050481">
    <property type="entry name" value="UDP-glycosyltransf_plant"/>
</dbReference>
<gene>
    <name evidence="2" type="ORF">RND81_13G038500</name>
</gene>
<keyword evidence="1" id="KW-0812">Transmembrane</keyword>
<name>A0AAW1GWM6_SAPOF</name>
<feature type="transmembrane region" description="Helical" evidence="1">
    <location>
        <begin position="12"/>
        <end position="31"/>
    </location>
</feature>
<keyword evidence="1" id="KW-1133">Transmembrane helix</keyword>
<dbReference type="Proteomes" id="UP001443914">
    <property type="component" value="Unassembled WGS sequence"/>
</dbReference>